<dbReference type="EMBL" id="KB742513">
    <property type="protein sequence ID" value="EOB07663.1"/>
    <property type="molecule type" value="Genomic_DNA"/>
</dbReference>
<sequence>MDDEKKEINAMYIAVLLIYDQPWNSNRRFLFHCDPEGLGCSSDFVSITCFYIDVRAEASSLDLNLTYLSFKDSCCLEAGEKKAFLGNVEATSLEKRAHTFKLKTNTIPVLSYLKHILTTSGKSAKSKNPSRKMKSPKNCSYFVKAQQNVTETKHASDQSYALLSWSMDKRHFRSKSQISSSLSHSHHLWVSWTCPDIHSSNESTHEEVLQSGVQVQKSDSLRGQISDLKEESRRRKAVPCGGGEGQQRKPVPPPSIPITDVWSAERRCCCGACRLRTLDGPCDPVLHFRAVRADAAKYNYGVCWTLIARLCERKGTKSERLVQSFKTGRGLGKEVQEEVLEKGKHSEVGGLDCRKRRRGGVQCEIQSTRQHCRDHLPREEPMMDNLSRGSTTPSGKMLSSLQPTLPQEQAGYQRDLKKRAESSPISMSGKSSSFIHCIPGLKLMAALEDFAKELKTGFPSMTRGDEVILPVKEITFYKTRAASEVLKSIYSSDRKTGCLQATSDTVTLPQAQGANTTSSHSYDPRRDGTYVADGPCAGTLPEQKGLKALMTKDARYVAVQFSRIDIDIIHYLQRQAMLMTCHQQVISSDRRTS</sequence>
<keyword evidence="3" id="KW-1185">Reference proteome</keyword>
<feature type="compositionally biased region" description="Polar residues" evidence="1">
    <location>
        <begin position="387"/>
        <end position="407"/>
    </location>
</feature>
<evidence type="ECO:0000313" key="3">
    <source>
        <dbReference type="Proteomes" id="UP000296049"/>
    </source>
</evidence>
<feature type="region of interest" description="Disordered" evidence="1">
    <location>
        <begin position="375"/>
        <end position="407"/>
    </location>
</feature>
<feature type="region of interest" description="Disordered" evidence="1">
    <location>
        <begin position="226"/>
        <end position="255"/>
    </location>
</feature>
<name>R0M4T0_ANAPL</name>
<reference evidence="3" key="1">
    <citation type="journal article" date="2013" name="Nat. Genet.">
        <title>The duck genome and transcriptome provide insight into an avian influenza virus reservoir species.</title>
        <authorList>
            <person name="Huang Y."/>
            <person name="Li Y."/>
            <person name="Burt D.W."/>
            <person name="Chen H."/>
            <person name="Zhang Y."/>
            <person name="Qian W."/>
            <person name="Kim H."/>
            <person name="Gan S."/>
            <person name="Zhao Y."/>
            <person name="Li J."/>
            <person name="Yi K."/>
            <person name="Feng H."/>
            <person name="Zhu P."/>
            <person name="Li B."/>
            <person name="Liu Q."/>
            <person name="Fairley S."/>
            <person name="Magor K.E."/>
            <person name="Du Z."/>
            <person name="Hu X."/>
            <person name="Goodman L."/>
            <person name="Tafer H."/>
            <person name="Vignal A."/>
            <person name="Lee T."/>
            <person name="Kim K.W."/>
            <person name="Sheng Z."/>
            <person name="An Y."/>
            <person name="Searle S."/>
            <person name="Herrero J."/>
            <person name="Groenen M.A."/>
            <person name="Crooijmans R.P."/>
            <person name="Faraut T."/>
            <person name="Cai Q."/>
            <person name="Webster R.G."/>
            <person name="Aldridge J.R."/>
            <person name="Warren W.C."/>
            <person name="Bartschat S."/>
            <person name="Kehr S."/>
            <person name="Marz M."/>
            <person name="Stadler P.F."/>
            <person name="Smith J."/>
            <person name="Kraus R.H."/>
            <person name="Zhao Y."/>
            <person name="Ren L."/>
            <person name="Fei J."/>
            <person name="Morisson M."/>
            <person name="Kaiser P."/>
            <person name="Griffin D.K."/>
            <person name="Rao M."/>
            <person name="Pitel F."/>
            <person name="Wang J."/>
            <person name="Li N."/>
        </authorList>
    </citation>
    <scope>NUCLEOTIDE SEQUENCE [LARGE SCALE GENOMIC DNA]</scope>
</reference>
<evidence type="ECO:0000256" key="1">
    <source>
        <dbReference type="SAM" id="MobiDB-lite"/>
    </source>
</evidence>
<protein>
    <submittedName>
        <fullName evidence="2">Uncharacterized protein</fullName>
    </submittedName>
</protein>
<dbReference type="Proteomes" id="UP000296049">
    <property type="component" value="Unassembled WGS sequence"/>
</dbReference>
<accession>R0M4T0</accession>
<gene>
    <name evidence="2" type="ORF">Anapl_02589</name>
</gene>
<organism evidence="2 3">
    <name type="scientific">Anas platyrhynchos</name>
    <name type="common">Mallard</name>
    <name type="synonym">Anas boschas</name>
    <dbReference type="NCBI Taxonomy" id="8839"/>
    <lineage>
        <taxon>Eukaryota</taxon>
        <taxon>Metazoa</taxon>
        <taxon>Chordata</taxon>
        <taxon>Craniata</taxon>
        <taxon>Vertebrata</taxon>
        <taxon>Euteleostomi</taxon>
        <taxon>Archelosauria</taxon>
        <taxon>Archosauria</taxon>
        <taxon>Dinosauria</taxon>
        <taxon>Saurischia</taxon>
        <taxon>Theropoda</taxon>
        <taxon>Coelurosauria</taxon>
        <taxon>Aves</taxon>
        <taxon>Neognathae</taxon>
        <taxon>Galloanserae</taxon>
        <taxon>Anseriformes</taxon>
        <taxon>Anatidae</taxon>
        <taxon>Anatinae</taxon>
        <taxon>Anas</taxon>
    </lineage>
</organism>
<dbReference type="AlphaFoldDB" id="R0M4T0"/>
<evidence type="ECO:0000313" key="2">
    <source>
        <dbReference type="EMBL" id="EOB07663.1"/>
    </source>
</evidence>
<proteinExistence type="predicted"/>